<protein>
    <submittedName>
        <fullName evidence="3">Type II CAAX prenyl endopeptidase Rce1 family protein</fullName>
    </submittedName>
</protein>
<feature type="transmembrane region" description="Helical" evidence="1">
    <location>
        <begin position="240"/>
        <end position="258"/>
    </location>
</feature>
<dbReference type="EMBL" id="JBHUHF010000001">
    <property type="protein sequence ID" value="MFD2025450.1"/>
    <property type="molecule type" value="Genomic_DNA"/>
</dbReference>
<dbReference type="PANTHER" id="PTHR35797">
    <property type="entry name" value="PROTEASE-RELATED"/>
    <property type="match status" value="1"/>
</dbReference>
<feature type="transmembrane region" description="Helical" evidence="1">
    <location>
        <begin position="184"/>
        <end position="204"/>
    </location>
</feature>
<feature type="transmembrane region" description="Helical" evidence="1">
    <location>
        <begin position="12"/>
        <end position="34"/>
    </location>
</feature>
<feature type="transmembrane region" description="Helical" evidence="1">
    <location>
        <begin position="211"/>
        <end position="228"/>
    </location>
</feature>
<accession>A0ABW4V805</accession>
<keyword evidence="4" id="KW-1185">Reference proteome</keyword>
<name>A0ABW4V805_9MICO</name>
<evidence type="ECO:0000256" key="1">
    <source>
        <dbReference type="SAM" id="Phobius"/>
    </source>
</evidence>
<sequence>MQRTNNAPARVALVFTALTLLVVTVLCGVFLAAGWTLPDWIVVVGRWIPALVSLVVMRLYPLPGGLATWWALRPGGWRRLLLGSGVAVAVLLAAYGATALLGSVLGIVAPLPWADLSSILLFVVPFVLVYSLSTFGEEVAWRGYLQRLLSGWGFWRSSAAIAAVWVLFHVPLHGTLALQGTLPWQALLGSTLLLFPLGLLLSAAVCRFGSVWPAVFAHALPMSALNLVRDPGALTSGPFWSFTAISAVVLTAAAVLLAPRRAAEPVQ</sequence>
<feature type="transmembrane region" description="Helical" evidence="1">
    <location>
        <begin position="80"/>
        <end position="107"/>
    </location>
</feature>
<organism evidence="3 4">
    <name type="scientific">Promicromonospora aerolata</name>
    <dbReference type="NCBI Taxonomy" id="195749"/>
    <lineage>
        <taxon>Bacteria</taxon>
        <taxon>Bacillati</taxon>
        <taxon>Actinomycetota</taxon>
        <taxon>Actinomycetes</taxon>
        <taxon>Micrococcales</taxon>
        <taxon>Promicromonosporaceae</taxon>
        <taxon>Promicromonospora</taxon>
    </lineage>
</organism>
<proteinExistence type="predicted"/>
<dbReference type="PANTHER" id="PTHR35797:SF1">
    <property type="entry name" value="PROTEASE"/>
    <property type="match status" value="1"/>
</dbReference>
<dbReference type="InterPro" id="IPR042150">
    <property type="entry name" value="MmRce1-like"/>
</dbReference>
<dbReference type="Pfam" id="PF02517">
    <property type="entry name" value="Rce1-like"/>
    <property type="match status" value="1"/>
</dbReference>
<feature type="domain" description="CAAX prenyl protease 2/Lysostaphin resistance protein A-like" evidence="2">
    <location>
        <begin position="122"/>
        <end position="220"/>
    </location>
</feature>
<keyword evidence="1" id="KW-1133">Transmembrane helix</keyword>
<keyword evidence="1" id="KW-0812">Transmembrane</keyword>
<dbReference type="InterPro" id="IPR003675">
    <property type="entry name" value="Rce1/LyrA-like_dom"/>
</dbReference>
<feature type="transmembrane region" description="Helical" evidence="1">
    <location>
        <begin position="153"/>
        <end position="172"/>
    </location>
</feature>
<gene>
    <name evidence="3" type="ORF">ACFSL2_08005</name>
</gene>
<dbReference type="Proteomes" id="UP001597338">
    <property type="component" value="Unassembled WGS sequence"/>
</dbReference>
<evidence type="ECO:0000259" key="2">
    <source>
        <dbReference type="Pfam" id="PF02517"/>
    </source>
</evidence>
<comment type="caution">
    <text evidence="3">The sequence shown here is derived from an EMBL/GenBank/DDBJ whole genome shotgun (WGS) entry which is preliminary data.</text>
</comment>
<feature type="transmembrane region" description="Helical" evidence="1">
    <location>
        <begin position="113"/>
        <end position="132"/>
    </location>
</feature>
<dbReference type="RefSeq" id="WP_377197344.1">
    <property type="nucleotide sequence ID" value="NZ_JBHUHF010000001.1"/>
</dbReference>
<keyword evidence="1" id="KW-0472">Membrane</keyword>
<evidence type="ECO:0000313" key="4">
    <source>
        <dbReference type="Proteomes" id="UP001597338"/>
    </source>
</evidence>
<reference evidence="4" key="1">
    <citation type="journal article" date="2019" name="Int. J. Syst. Evol. Microbiol.">
        <title>The Global Catalogue of Microorganisms (GCM) 10K type strain sequencing project: providing services to taxonomists for standard genome sequencing and annotation.</title>
        <authorList>
            <consortium name="The Broad Institute Genomics Platform"/>
            <consortium name="The Broad Institute Genome Sequencing Center for Infectious Disease"/>
            <person name="Wu L."/>
            <person name="Ma J."/>
        </authorList>
    </citation>
    <scope>NUCLEOTIDE SEQUENCE [LARGE SCALE GENOMIC DNA]</scope>
    <source>
        <strain evidence="4">CCM 7043</strain>
    </source>
</reference>
<evidence type="ECO:0000313" key="3">
    <source>
        <dbReference type="EMBL" id="MFD2025450.1"/>
    </source>
</evidence>